<reference evidence="2" key="1">
    <citation type="journal article" date="2019" name="Plant J.">
        <title>Chlorella vulgaris genome assembly and annotation reveals the molecular basis for metabolic acclimation to high light conditions.</title>
        <authorList>
            <person name="Cecchin M."/>
            <person name="Marcolungo L."/>
            <person name="Rossato M."/>
            <person name="Girolomoni L."/>
            <person name="Cosentino E."/>
            <person name="Cuine S."/>
            <person name="Li-Beisson Y."/>
            <person name="Delledonne M."/>
            <person name="Ballottari M."/>
        </authorList>
    </citation>
    <scope>NUCLEOTIDE SEQUENCE</scope>
    <source>
        <strain evidence="2">211/11P</strain>
    </source>
</reference>
<evidence type="ECO:0000313" key="2">
    <source>
        <dbReference type="EMBL" id="KAI3427379.1"/>
    </source>
</evidence>
<sequence length="371" mass="39938">MLTFATPSAEQAFVERRNGQLLGQDVSWALFWTFMVGGGVLKWARSEGPRDNRELAWLIPYFLCCPVLLAIIKLCPRWYVRRRVAVITVLRLTRSFFFLARSHHWEAVYLNTATSALPSTPFAIYEHLSWRPSSHLVAGLGWVTPLKAYLPFQLPFLIANLVAASQRCMAECGATAASAAAAAAGGCSAVASASVAAAAAASTAGDVCLASSGGGGGGGGGPMAARSYYSWLVGWIRRGVPLARHLPQGWRLGAGGCLSSCYAVHGWLQGVTVLLTIALLWAWEERLRCRELKAWRLSQQEQPLLQQQQQQSVAEGSHGGSGSGRIRRQPLAAARRLLAAALPEPLPGGVLAAGWLMGCWGLWLCLELAFL</sequence>
<dbReference type="Proteomes" id="UP001055712">
    <property type="component" value="Unassembled WGS sequence"/>
</dbReference>
<gene>
    <name evidence="2" type="ORF">D9Q98_010295</name>
</gene>
<evidence type="ECO:0000313" key="3">
    <source>
        <dbReference type="Proteomes" id="UP001055712"/>
    </source>
</evidence>
<accession>A0A9D4TK28</accession>
<keyword evidence="3" id="KW-1185">Reference proteome</keyword>
<dbReference type="AlphaFoldDB" id="A0A9D4TK28"/>
<name>A0A9D4TK28_CHLVU</name>
<organism evidence="2 3">
    <name type="scientific">Chlorella vulgaris</name>
    <name type="common">Green alga</name>
    <dbReference type="NCBI Taxonomy" id="3077"/>
    <lineage>
        <taxon>Eukaryota</taxon>
        <taxon>Viridiplantae</taxon>
        <taxon>Chlorophyta</taxon>
        <taxon>core chlorophytes</taxon>
        <taxon>Trebouxiophyceae</taxon>
        <taxon>Chlorellales</taxon>
        <taxon>Chlorellaceae</taxon>
        <taxon>Chlorella clade</taxon>
        <taxon>Chlorella</taxon>
    </lineage>
</organism>
<feature type="transmembrane region" description="Helical" evidence="1">
    <location>
        <begin position="266"/>
        <end position="283"/>
    </location>
</feature>
<protein>
    <submittedName>
        <fullName evidence="2">Uncharacterized protein</fullName>
    </submittedName>
</protein>
<evidence type="ECO:0000256" key="1">
    <source>
        <dbReference type="SAM" id="Phobius"/>
    </source>
</evidence>
<feature type="transmembrane region" description="Helical" evidence="1">
    <location>
        <begin position="26"/>
        <end position="43"/>
    </location>
</feature>
<keyword evidence="1" id="KW-0812">Transmembrane</keyword>
<feature type="transmembrane region" description="Helical" evidence="1">
    <location>
        <begin position="55"/>
        <end position="74"/>
    </location>
</feature>
<dbReference type="EMBL" id="SIDB01000010">
    <property type="protein sequence ID" value="KAI3427379.1"/>
    <property type="molecule type" value="Genomic_DNA"/>
</dbReference>
<keyword evidence="1" id="KW-0472">Membrane</keyword>
<proteinExistence type="predicted"/>
<keyword evidence="1" id="KW-1133">Transmembrane helix</keyword>
<comment type="caution">
    <text evidence="2">The sequence shown here is derived from an EMBL/GenBank/DDBJ whole genome shotgun (WGS) entry which is preliminary data.</text>
</comment>
<feature type="transmembrane region" description="Helical" evidence="1">
    <location>
        <begin position="337"/>
        <end position="363"/>
    </location>
</feature>
<reference evidence="2" key="2">
    <citation type="submission" date="2020-11" db="EMBL/GenBank/DDBJ databases">
        <authorList>
            <person name="Cecchin M."/>
            <person name="Marcolungo L."/>
            <person name="Rossato M."/>
            <person name="Girolomoni L."/>
            <person name="Cosentino E."/>
            <person name="Cuine S."/>
            <person name="Li-Beisson Y."/>
            <person name="Delledonne M."/>
            <person name="Ballottari M."/>
        </authorList>
    </citation>
    <scope>NUCLEOTIDE SEQUENCE</scope>
    <source>
        <strain evidence="2">211/11P</strain>
        <tissue evidence="2">Whole cell</tissue>
    </source>
</reference>